<accession>A0ABP7X8M5</accession>
<name>A0ABP7X8M5_9ACTN</name>
<dbReference type="Gene3D" id="3.30.530.20">
    <property type="match status" value="1"/>
</dbReference>
<evidence type="ECO:0000313" key="2">
    <source>
        <dbReference type="Proteomes" id="UP001501495"/>
    </source>
</evidence>
<gene>
    <name evidence="1" type="ORF">GCM10022215_00300</name>
</gene>
<proteinExistence type="predicted"/>
<dbReference type="InterPro" id="IPR023393">
    <property type="entry name" value="START-like_dom_sf"/>
</dbReference>
<sequence>MIGNGVRADEAEIARSLPGDDLLPDADVVMDRAFSLPAPPDQVWPWLVQLGKRRAGWYLPRRLERLLPRDRRGARGIDARWQSLGVGDVIADYGGRDATFTVAAIERPHHLVHTSQRGHLHLTWALVLEPEDDGTRLHLRLRLGPVKRRLLVTTGGELIDVLTVAGLARGLRERLTATER</sequence>
<comment type="caution">
    <text evidence="1">The sequence shown here is derived from an EMBL/GenBank/DDBJ whole genome shotgun (WGS) entry which is preliminary data.</text>
</comment>
<reference evidence="2" key="1">
    <citation type="journal article" date="2019" name="Int. J. Syst. Evol. Microbiol.">
        <title>The Global Catalogue of Microorganisms (GCM) 10K type strain sequencing project: providing services to taxonomists for standard genome sequencing and annotation.</title>
        <authorList>
            <consortium name="The Broad Institute Genomics Platform"/>
            <consortium name="The Broad Institute Genome Sequencing Center for Infectious Disease"/>
            <person name="Wu L."/>
            <person name="Ma J."/>
        </authorList>
    </citation>
    <scope>NUCLEOTIDE SEQUENCE [LARGE SCALE GENOMIC DNA]</scope>
    <source>
        <strain evidence="2">JCM 16703</strain>
    </source>
</reference>
<organism evidence="1 2">
    <name type="scientific">Nocardioides fonticola</name>
    <dbReference type="NCBI Taxonomy" id="450363"/>
    <lineage>
        <taxon>Bacteria</taxon>
        <taxon>Bacillati</taxon>
        <taxon>Actinomycetota</taxon>
        <taxon>Actinomycetes</taxon>
        <taxon>Propionibacteriales</taxon>
        <taxon>Nocardioidaceae</taxon>
        <taxon>Nocardioides</taxon>
    </lineage>
</organism>
<dbReference type="EMBL" id="BAAAZH010000001">
    <property type="protein sequence ID" value="GAA4107442.1"/>
    <property type="molecule type" value="Genomic_DNA"/>
</dbReference>
<evidence type="ECO:0008006" key="3">
    <source>
        <dbReference type="Google" id="ProtNLM"/>
    </source>
</evidence>
<dbReference type="Proteomes" id="UP001501495">
    <property type="component" value="Unassembled WGS sequence"/>
</dbReference>
<keyword evidence="2" id="KW-1185">Reference proteome</keyword>
<protein>
    <recommendedName>
        <fullName evidence="3">SRPBCC family protein</fullName>
    </recommendedName>
</protein>
<dbReference type="RefSeq" id="WP_344731146.1">
    <property type="nucleotide sequence ID" value="NZ_BAAAZH010000001.1"/>
</dbReference>
<dbReference type="SUPFAM" id="SSF55961">
    <property type="entry name" value="Bet v1-like"/>
    <property type="match status" value="1"/>
</dbReference>
<evidence type="ECO:0000313" key="1">
    <source>
        <dbReference type="EMBL" id="GAA4107442.1"/>
    </source>
</evidence>